<dbReference type="PANTHER" id="PTHR28630:SF23">
    <property type="entry name" value="THIOREDOXIN SUPERFAMILY PROTEIN"/>
    <property type="match status" value="1"/>
</dbReference>
<dbReference type="Proteomes" id="UP000751190">
    <property type="component" value="Unassembled WGS sequence"/>
</dbReference>
<name>A0A8J5XSM5_DIALT</name>
<gene>
    <name evidence="2" type="ORF">KFE25_006224</name>
</gene>
<feature type="signal peptide" evidence="1">
    <location>
        <begin position="1"/>
        <end position="17"/>
    </location>
</feature>
<dbReference type="GO" id="GO:0009507">
    <property type="term" value="C:chloroplast"/>
    <property type="evidence" value="ECO:0007669"/>
    <property type="project" value="TreeGrafter"/>
</dbReference>
<accession>A0A8J5XSM5</accession>
<dbReference type="OMA" id="VINVCCK"/>
<evidence type="ECO:0000256" key="1">
    <source>
        <dbReference type="SAM" id="SignalP"/>
    </source>
</evidence>
<comment type="caution">
    <text evidence="2">The sequence shown here is derived from an EMBL/GenBank/DDBJ whole genome shotgun (WGS) entry which is preliminary data.</text>
</comment>
<proteinExistence type="predicted"/>
<dbReference type="PANTHER" id="PTHR28630">
    <property type="match status" value="1"/>
</dbReference>
<protein>
    <submittedName>
        <fullName evidence="2">Uncharacterized protein</fullName>
    </submittedName>
</protein>
<dbReference type="EMBL" id="JAGTXO010000002">
    <property type="protein sequence ID" value="KAG8469769.1"/>
    <property type="molecule type" value="Genomic_DNA"/>
</dbReference>
<evidence type="ECO:0000313" key="3">
    <source>
        <dbReference type="Proteomes" id="UP000751190"/>
    </source>
</evidence>
<dbReference type="InterPro" id="IPR032801">
    <property type="entry name" value="PXL2A/B/C"/>
</dbReference>
<keyword evidence="3" id="KW-1185">Reference proteome</keyword>
<evidence type="ECO:0000313" key="2">
    <source>
        <dbReference type="EMBL" id="KAG8469769.1"/>
    </source>
</evidence>
<sequence length="177" mass="18807">MALALLHAAAATAAVTGQASLYSRLRGNAELASQFRDAKPLLDAAGVKLVAVGIGTPERGPAFCDHLAFPRECLYADPTSSCYSAIGLYKGVGETFFSPSTPYAILDRIKRDGAKDLLGVLSNWKVWIPPEQSQALQQGGTFVFAGERCIYQHFDKSTGDHAPLKAVLDAAIPKVVA</sequence>
<keyword evidence="1" id="KW-0732">Signal</keyword>
<dbReference type="AlphaFoldDB" id="A0A8J5XSM5"/>
<dbReference type="Pfam" id="PF13911">
    <property type="entry name" value="AhpC-TSA_2"/>
    <property type="match status" value="1"/>
</dbReference>
<dbReference type="OrthoDB" id="40334at2759"/>
<organism evidence="2 3">
    <name type="scientific">Diacronema lutheri</name>
    <name type="common">Unicellular marine alga</name>
    <name type="synonym">Monochrysis lutheri</name>
    <dbReference type="NCBI Taxonomy" id="2081491"/>
    <lineage>
        <taxon>Eukaryota</taxon>
        <taxon>Haptista</taxon>
        <taxon>Haptophyta</taxon>
        <taxon>Pavlovophyceae</taxon>
        <taxon>Pavlovales</taxon>
        <taxon>Pavlovaceae</taxon>
        <taxon>Diacronema</taxon>
    </lineage>
</organism>
<feature type="chain" id="PRO_5035186160" evidence="1">
    <location>
        <begin position="18"/>
        <end position="177"/>
    </location>
</feature>
<reference evidence="2" key="1">
    <citation type="submission" date="2021-05" db="EMBL/GenBank/DDBJ databases">
        <title>The genome of the haptophyte Pavlova lutheri (Diacronema luteri, Pavlovales) - a model for lipid biosynthesis in eukaryotic algae.</title>
        <authorList>
            <person name="Hulatt C.J."/>
            <person name="Posewitz M.C."/>
        </authorList>
    </citation>
    <scope>NUCLEOTIDE SEQUENCE</scope>
    <source>
        <strain evidence="2">NIVA-4/92</strain>
    </source>
</reference>